<evidence type="ECO:0000256" key="1">
    <source>
        <dbReference type="ARBA" id="ARBA00004496"/>
    </source>
</evidence>
<dbReference type="InterPro" id="IPR010357">
    <property type="entry name" value="TXNDC17_dom"/>
</dbReference>
<keyword evidence="5" id="KW-1015">Disulfide bond</keyword>
<gene>
    <name evidence="8" type="ORF">LSH36_376g00000</name>
</gene>
<organism evidence="8 9">
    <name type="scientific">Paralvinella palmiformis</name>
    <dbReference type="NCBI Taxonomy" id="53620"/>
    <lineage>
        <taxon>Eukaryota</taxon>
        <taxon>Metazoa</taxon>
        <taxon>Spiralia</taxon>
        <taxon>Lophotrochozoa</taxon>
        <taxon>Annelida</taxon>
        <taxon>Polychaeta</taxon>
        <taxon>Sedentaria</taxon>
        <taxon>Canalipalpata</taxon>
        <taxon>Terebellida</taxon>
        <taxon>Terebelliformia</taxon>
        <taxon>Alvinellidae</taxon>
        <taxon>Paralvinella</taxon>
    </lineage>
</organism>
<dbReference type="FunFam" id="3.40.30.10:FF:000124">
    <property type="entry name" value="Thioredoxin domain-containing 17"/>
    <property type="match status" value="1"/>
</dbReference>
<feature type="domain" description="Thioredoxin" evidence="7">
    <location>
        <begin position="8"/>
        <end position="121"/>
    </location>
</feature>
<comment type="subcellular location">
    <subcellularLocation>
        <location evidence="1">Cytoplasm</location>
    </subcellularLocation>
</comment>
<accession>A0AAD9JDG6</accession>
<protein>
    <recommendedName>
        <fullName evidence="3">Thioredoxin domain-containing protein 17</fullName>
    </recommendedName>
</protein>
<dbReference type="EMBL" id="JAODUP010000376">
    <property type="protein sequence ID" value="KAK2151068.1"/>
    <property type="molecule type" value="Genomic_DNA"/>
</dbReference>
<dbReference type="CDD" id="cd02952">
    <property type="entry name" value="TRP14_like"/>
    <property type="match status" value="1"/>
</dbReference>
<dbReference type="GO" id="GO:0047134">
    <property type="term" value="F:protein-disulfide reductase [NAD(P)H] activity"/>
    <property type="evidence" value="ECO:0007669"/>
    <property type="project" value="InterPro"/>
</dbReference>
<evidence type="ECO:0000313" key="9">
    <source>
        <dbReference type="Proteomes" id="UP001208570"/>
    </source>
</evidence>
<proteinExistence type="inferred from homology"/>
<dbReference type="Gene3D" id="3.40.30.10">
    <property type="entry name" value="Glutaredoxin"/>
    <property type="match status" value="1"/>
</dbReference>
<evidence type="ECO:0000256" key="6">
    <source>
        <dbReference type="ARBA" id="ARBA00023284"/>
    </source>
</evidence>
<evidence type="ECO:0000256" key="5">
    <source>
        <dbReference type="ARBA" id="ARBA00023157"/>
    </source>
</evidence>
<dbReference type="Pfam" id="PF06110">
    <property type="entry name" value="TXD17-like_Trx"/>
    <property type="match status" value="1"/>
</dbReference>
<keyword evidence="9" id="KW-1185">Reference proteome</keyword>
<comment type="caution">
    <text evidence="8">The sequence shown here is derived from an EMBL/GenBank/DDBJ whole genome shotgun (WGS) entry which is preliminary data.</text>
</comment>
<reference evidence="8" key="1">
    <citation type="journal article" date="2023" name="Mol. Biol. Evol.">
        <title>Third-Generation Sequencing Reveals the Adaptive Role of the Epigenome in Three Deep-Sea Polychaetes.</title>
        <authorList>
            <person name="Perez M."/>
            <person name="Aroh O."/>
            <person name="Sun Y."/>
            <person name="Lan Y."/>
            <person name="Juniper S.K."/>
            <person name="Young C.R."/>
            <person name="Angers B."/>
            <person name="Qian P.Y."/>
        </authorList>
    </citation>
    <scope>NUCLEOTIDE SEQUENCE</scope>
    <source>
        <strain evidence="8">P08H-3</strain>
    </source>
</reference>
<evidence type="ECO:0000256" key="2">
    <source>
        <dbReference type="ARBA" id="ARBA00008987"/>
    </source>
</evidence>
<dbReference type="Proteomes" id="UP001208570">
    <property type="component" value="Unassembled WGS sequence"/>
</dbReference>
<dbReference type="InterPro" id="IPR036249">
    <property type="entry name" value="Thioredoxin-like_sf"/>
</dbReference>
<dbReference type="AlphaFoldDB" id="A0AAD9JDG6"/>
<name>A0AAD9JDG6_9ANNE</name>
<evidence type="ECO:0000259" key="7">
    <source>
        <dbReference type="Pfam" id="PF06110"/>
    </source>
</evidence>
<dbReference type="PANTHER" id="PTHR12452">
    <property type="entry name" value="42-9-9 PROTEIN-RELATED"/>
    <property type="match status" value="1"/>
</dbReference>
<evidence type="ECO:0000313" key="8">
    <source>
        <dbReference type="EMBL" id="KAK2151068.1"/>
    </source>
</evidence>
<comment type="similarity">
    <text evidence="2">Belongs to the thioredoxin family.</text>
</comment>
<dbReference type="SUPFAM" id="SSF52833">
    <property type="entry name" value="Thioredoxin-like"/>
    <property type="match status" value="1"/>
</dbReference>
<dbReference type="PANTHER" id="PTHR12452:SF0">
    <property type="entry name" value="THIOREDOXIN DOMAIN-CONTAINING PROTEIN 17"/>
    <property type="match status" value="1"/>
</dbReference>
<keyword evidence="4" id="KW-0963">Cytoplasm</keyword>
<evidence type="ECO:0000256" key="3">
    <source>
        <dbReference type="ARBA" id="ARBA00016949"/>
    </source>
</evidence>
<evidence type="ECO:0000256" key="4">
    <source>
        <dbReference type="ARBA" id="ARBA00022490"/>
    </source>
</evidence>
<dbReference type="InterPro" id="IPR045108">
    <property type="entry name" value="TXNDC17-like"/>
</dbReference>
<sequence>MVRQIVVEGFDNCMRTTEENKNSNVYILFSSSKVNGKSWCPDCVVAEPIVEECISKKSDDTVFIFCGVGDREFWKNASNPFRTDSRLKLKSVPTLLKWGKPKRLEENQCADKELVAMLLEED</sequence>
<dbReference type="GO" id="GO:0005829">
    <property type="term" value="C:cytosol"/>
    <property type="evidence" value="ECO:0007669"/>
    <property type="project" value="TreeGrafter"/>
</dbReference>
<keyword evidence="6" id="KW-0676">Redox-active center</keyword>